<organism evidence="1 2">
    <name type="scientific">Paenibacillus albidus</name>
    <dbReference type="NCBI Taxonomy" id="2041023"/>
    <lineage>
        <taxon>Bacteria</taxon>
        <taxon>Bacillati</taxon>
        <taxon>Bacillota</taxon>
        <taxon>Bacilli</taxon>
        <taxon>Bacillales</taxon>
        <taxon>Paenibacillaceae</taxon>
        <taxon>Paenibacillus</taxon>
    </lineage>
</organism>
<dbReference type="RefSeq" id="WP_189023993.1">
    <property type="nucleotide sequence ID" value="NZ_BMKR01000006.1"/>
</dbReference>
<evidence type="ECO:0000313" key="1">
    <source>
        <dbReference type="EMBL" id="GGF73113.1"/>
    </source>
</evidence>
<sequence length="125" mass="14504">MIYENNITKEILDTVSIGNLVKVNDWKKPMRVVGVSENYFVMIRNNFGQLRYSVCEKKPWGGIRHNQMVGGKFHCGTDNMIFGWFGFDYKFDDQEQINKYLQAFETGEIELSVRGTIPVLSLQVK</sequence>
<accession>A0A917C7U1</accession>
<dbReference type="Proteomes" id="UP000637643">
    <property type="component" value="Unassembled WGS sequence"/>
</dbReference>
<proteinExistence type="predicted"/>
<reference evidence="1" key="1">
    <citation type="journal article" date="2014" name="Int. J. Syst. Evol. Microbiol.">
        <title>Complete genome sequence of Corynebacterium casei LMG S-19264T (=DSM 44701T), isolated from a smear-ripened cheese.</title>
        <authorList>
            <consortium name="US DOE Joint Genome Institute (JGI-PGF)"/>
            <person name="Walter F."/>
            <person name="Albersmeier A."/>
            <person name="Kalinowski J."/>
            <person name="Ruckert C."/>
        </authorList>
    </citation>
    <scope>NUCLEOTIDE SEQUENCE</scope>
    <source>
        <strain evidence="1">CGMCC 1.16134</strain>
    </source>
</reference>
<comment type="caution">
    <text evidence="1">The sequence shown here is derived from an EMBL/GenBank/DDBJ whole genome shotgun (WGS) entry which is preliminary data.</text>
</comment>
<keyword evidence="2" id="KW-1185">Reference proteome</keyword>
<protein>
    <submittedName>
        <fullName evidence="1">Uncharacterized protein</fullName>
    </submittedName>
</protein>
<reference evidence="1" key="2">
    <citation type="submission" date="2020-09" db="EMBL/GenBank/DDBJ databases">
        <authorList>
            <person name="Sun Q."/>
            <person name="Zhou Y."/>
        </authorList>
    </citation>
    <scope>NUCLEOTIDE SEQUENCE</scope>
    <source>
        <strain evidence="1">CGMCC 1.16134</strain>
    </source>
</reference>
<evidence type="ECO:0000313" key="2">
    <source>
        <dbReference type="Proteomes" id="UP000637643"/>
    </source>
</evidence>
<gene>
    <name evidence="1" type="ORF">GCM10010912_17890</name>
</gene>
<dbReference type="AlphaFoldDB" id="A0A917C7U1"/>
<name>A0A917C7U1_9BACL</name>
<dbReference type="EMBL" id="BMKR01000006">
    <property type="protein sequence ID" value="GGF73113.1"/>
    <property type="molecule type" value="Genomic_DNA"/>
</dbReference>